<dbReference type="OrthoDB" id="273345at2759"/>
<name>A0A8K0T8J8_9PEZI</name>
<reference evidence="3" key="1">
    <citation type="journal article" date="2021" name="Nat. Commun.">
        <title>Genetic determinants of endophytism in the Arabidopsis root mycobiome.</title>
        <authorList>
            <person name="Mesny F."/>
            <person name="Miyauchi S."/>
            <person name="Thiergart T."/>
            <person name="Pickel B."/>
            <person name="Atanasova L."/>
            <person name="Karlsson M."/>
            <person name="Huettel B."/>
            <person name="Barry K.W."/>
            <person name="Haridas S."/>
            <person name="Chen C."/>
            <person name="Bauer D."/>
            <person name="Andreopoulos W."/>
            <person name="Pangilinan J."/>
            <person name="LaButti K."/>
            <person name="Riley R."/>
            <person name="Lipzen A."/>
            <person name="Clum A."/>
            <person name="Drula E."/>
            <person name="Henrissat B."/>
            <person name="Kohler A."/>
            <person name="Grigoriev I.V."/>
            <person name="Martin F.M."/>
            <person name="Hacquard S."/>
        </authorList>
    </citation>
    <scope>NUCLEOTIDE SEQUENCE</scope>
    <source>
        <strain evidence="3">MPI-CAGE-AT-0016</strain>
    </source>
</reference>
<dbReference type="EMBL" id="JAGPXD010000006">
    <property type="protein sequence ID" value="KAH7349410.1"/>
    <property type="molecule type" value="Genomic_DNA"/>
</dbReference>
<dbReference type="GO" id="GO:0005737">
    <property type="term" value="C:cytoplasm"/>
    <property type="evidence" value="ECO:0007669"/>
    <property type="project" value="TreeGrafter"/>
</dbReference>
<feature type="compositionally biased region" description="Polar residues" evidence="1">
    <location>
        <begin position="30"/>
        <end position="39"/>
    </location>
</feature>
<feature type="region of interest" description="Disordered" evidence="1">
    <location>
        <begin position="109"/>
        <end position="160"/>
    </location>
</feature>
<comment type="caution">
    <text evidence="3">The sequence shown here is derived from an EMBL/GenBank/DDBJ whole genome shotgun (WGS) entry which is preliminary data.</text>
</comment>
<dbReference type="GO" id="GO:0070475">
    <property type="term" value="P:rRNA base methylation"/>
    <property type="evidence" value="ECO:0007669"/>
    <property type="project" value="InterPro"/>
</dbReference>
<dbReference type="Pfam" id="PF10354">
    <property type="entry name" value="BMT5-like"/>
    <property type="match status" value="1"/>
</dbReference>
<accession>A0A8K0T8J8</accession>
<dbReference type="AlphaFoldDB" id="A0A8K0T8J8"/>
<dbReference type="GO" id="GO:0070042">
    <property type="term" value="F:rRNA (uridine-N3-)-methyltransferase activity"/>
    <property type="evidence" value="ECO:0007669"/>
    <property type="project" value="InterPro"/>
</dbReference>
<evidence type="ECO:0000313" key="3">
    <source>
        <dbReference type="EMBL" id="KAH7349410.1"/>
    </source>
</evidence>
<evidence type="ECO:0000256" key="1">
    <source>
        <dbReference type="SAM" id="MobiDB-lite"/>
    </source>
</evidence>
<dbReference type="PANTHER" id="PTHR11538">
    <property type="entry name" value="PHENYLALANYL-TRNA SYNTHETASE"/>
    <property type="match status" value="1"/>
</dbReference>
<feature type="compositionally biased region" description="Acidic residues" evidence="1">
    <location>
        <begin position="123"/>
        <end position="143"/>
    </location>
</feature>
<dbReference type="PANTHER" id="PTHR11538:SF26">
    <property type="entry name" value="FERREDOXIN-FOLD ANTICODON-BINDING DOMAIN-CONTAINING PROTEIN 1"/>
    <property type="match status" value="1"/>
</dbReference>
<keyword evidence="4" id="KW-1185">Reference proteome</keyword>
<organism evidence="3 4">
    <name type="scientific">Plectosphaerella cucumerina</name>
    <dbReference type="NCBI Taxonomy" id="40658"/>
    <lineage>
        <taxon>Eukaryota</taxon>
        <taxon>Fungi</taxon>
        <taxon>Dikarya</taxon>
        <taxon>Ascomycota</taxon>
        <taxon>Pezizomycotina</taxon>
        <taxon>Sordariomycetes</taxon>
        <taxon>Hypocreomycetidae</taxon>
        <taxon>Glomerellales</taxon>
        <taxon>Plectosphaerellaceae</taxon>
        <taxon>Plectosphaerella</taxon>
    </lineage>
</organism>
<feature type="region of interest" description="Disordered" evidence="1">
    <location>
        <begin position="1"/>
        <end position="58"/>
    </location>
</feature>
<feature type="domain" description="25S rRNA (uridine-N(3))-methyltransferase BMT5-like" evidence="2">
    <location>
        <begin position="63"/>
        <end position="284"/>
    </location>
</feature>
<evidence type="ECO:0000259" key="2">
    <source>
        <dbReference type="Pfam" id="PF10354"/>
    </source>
</evidence>
<proteinExistence type="predicted"/>
<gene>
    <name evidence="3" type="ORF">B0T11DRAFT_342697</name>
</gene>
<evidence type="ECO:0000313" key="4">
    <source>
        <dbReference type="Proteomes" id="UP000813385"/>
    </source>
</evidence>
<sequence>MAKKRKGGSRFPDAPSTGARHHKKQKPNIAPSQKQQGGPNKTHKQHHKNQDPVVPFSPKDNILLIGEGDLSFAASLAVHHGCRTITATVLEKSEADLLEKYPHAKENIDRILRPEDFAAPPVEGEEEEEESEPEDEEDEDDSENTSPKPSHLPPPNRNRILYNTDATTLKPFTVRAPQPAPPRPQNNDRHGLFDHIIFNFPHVGGKSTDINRQVRHNQSLLVSFFTRALPSLRPSPHASLTVTLFEGEPYSLWNVRDLARHAGLAVSRSFRFPWSSYPGYRHARTLGVVKTGGQGAESTTAWRGEDRAARSYVFQRKEDVAAAGAKRKKGGDSDSDSE</sequence>
<dbReference type="InterPro" id="IPR019446">
    <property type="entry name" value="BMT5-like"/>
</dbReference>
<protein>
    <recommendedName>
        <fullName evidence="2">25S rRNA (uridine-N(3))-methyltransferase BMT5-like domain-containing protein</fullName>
    </recommendedName>
</protein>
<dbReference type="Proteomes" id="UP000813385">
    <property type="component" value="Unassembled WGS sequence"/>
</dbReference>